<dbReference type="EMBL" id="CAJJDP010000202">
    <property type="protein sequence ID" value="CAD8214994.1"/>
    <property type="molecule type" value="Genomic_DNA"/>
</dbReference>
<keyword evidence="4" id="KW-1133">Transmembrane helix</keyword>
<evidence type="ECO:0000256" key="3">
    <source>
        <dbReference type="ARBA" id="ARBA00023157"/>
    </source>
</evidence>
<proteinExistence type="predicted"/>
<keyword evidence="4" id="KW-0812">Transmembrane</keyword>
<evidence type="ECO:0000256" key="4">
    <source>
        <dbReference type="SAM" id="Phobius"/>
    </source>
</evidence>
<comment type="caution">
    <text evidence="5">The sequence shown here is derived from an EMBL/GenBank/DDBJ whole genome shotgun (WGS) entry which is preliminary data.</text>
</comment>
<feature type="transmembrane region" description="Helical" evidence="4">
    <location>
        <begin position="1044"/>
        <end position="1067"/>
    </location>
</feature>
<evidence type="ECO:0000313" key="5">
    <source>
        <dbReference type="EMBL" id="CAD8214994.1"/>
    </source>
</evidence>
<gene>
    <name evidence="5" type="ORF">POCTA_138.1.T1980006</name>
</gene>
<feature type="transmembrane region" description="Helical" evidence="4">
    <location>
        <begin position="920"/>
        <end position="938"/>
    </location>
</feature>
<feature type="transmembrane region" description="Helical" evidence="4">
    <location>
        <begin position="980"/>
        <end position="1001"/>
    </location>
</feature>
<dbReference type="AlphaFoldDB" id="A0A8S1YSB2"/>
<dbReference type="OMA" id="NTETEHY"/>
<evidence type="ECO:0000256" key="2">
    <source>
        <dbReference type="ARBA" id="ARBA00022737"/>
    </source>
</evidence>
<organism evidence="5 6">
    <name type="scientific">Paramecium octaurelia</name>
    <dbReference type="NCBI Taxonomy" id="43137"/>
    <lineage>
        <taxon>Eukaryota</taxon>
        <taxon>Sar</taxon>
        <taxon>Alveolata</taxon>
        <taxon>Ciliophora</taxon>
        <taxon>Intramacronucleata</taxon>
        <taxon>Oligohymenophorea</taxon>
        <taxon>Peniculida</taxon>
        <taxon>Parameciidae</taxon>
        <taxon>Paramecium</taxon>
    </lineage>
</organism>
<dbReference type="NCBIfam" id="TIGR02232">
    <property type="entry name" value="myxo_disulf_rpt"/>
    <property type="match status" value="3"/>
</dbReference>
<reference evidence="5" key="1">
    <citation type="submission" date="2021-01" db="EMBL/GenBank/DDBJ databases">
        <authorList>
            <consortium name="Genoscope - CEA"/>
            <person name="William W."/>
        </authorList>
    </citation>
    <scope>NUCLEOTIDE SEQUENCE</scope>
</reference>
<dbReference type="OrthoDB" id="409374at2759"/>
<dbReference type="Proteomes" id="UP000683925">
    <property type="component" value="Unassembled WGS sequence"/>
</dbReference>
<dbReference type="PANTHER" id="PTHR38934">
    <property type="entry name" value="HYPHALLY REGULATED CELL WALL PROTEIN 1"/>
    <property type="match status" value="1"/>
</dbReference>
<keyword evidence="4" id="KW-0472">Membrane</keyword>
<accession>A0A8S1YSB2</accession>
<dbReference type="Pfam" id="PF13948">
    <property type="entry name" value="DUF4215"/>
    <property type="match status" value="4"/>
</dbReference>
<keyword evidence="2" id="KW-0677">Repeat</keyword>
<name>A0A8S1YSB2_PAROT</name>
<sequence>MIKNHNRRNFWIEIYLTNLGLISLKLSIVKCQYQSAGCITQYHKLCQQWKLHQYSFTEKFITYSEGWTFELNYYTRNWCGNCQYLVFSEIQYRTQLPPHQDVLIRLFKDDSNPIIVDYAYGKQTFDILLIEILIKNHQNSLFVLKITTQSTGIQSHIRDFEIFYTQPEVMLNIFNEGCLQYLDDKCLTCLEGWIQDEFLKNCHPICGDGIIQGQEECDDNNLISDDGCIQCRFSCPNFCNLCKFGKCLHCQSNYQLINSRCEEINKNNGFKPMNQNYYTFSDLLFYGNYYHLLLQDYFINRKPSDISDNGFQAFEILESYFSKLQENNGIMIQNCLNSLFKVCLECQPFYKLSYNKKYCIPICNDGVVVENETCDDYNNIQFDGCYQCQLGCQLECNQCIQQQCYSCIDGWQIIDYRCYQICGDGYLAISSSEQCDDGNYQPYDGCYNQCQDNFEKSDQNYCKPICGDGIIIEGLEECEDLNDIQYDGCYQCFFQCSQNCSKCNQGKCQECAEGYDLIISECNQVIIINDNQNDGNKAIQNQCGDQILSTKEQCDDGNQYSGDGCSIDCKVEKTWKCNQEQPNQCFIQTKFVLKYENQTYEHQFIFLQFSNEVKYVSKISFQDSILAEITNLNKNQYQIKISSVVNVSSTEFTLPLFEFDVIIFEVMTTQPNFSISINSTLIDNNDMPVSISSQYLLLNEPKVLTQIQIKVANRFQDIGNALIIGLGAISILMLLFGDLLQSLEIFDILQYQSYLKFVNVSYPQNLYIYFQSSEIVTVSPILISCKIMEILNNLIPYNFIPSIGKLKEYQMNADFLLNIQSQISQIAFIVILYLFLKFYPKFLNNFIFTPNNINAVRQMNQKWLEKLISKIYQLNKKVLNLKNIYSMEGFRQLYYANSWDLLFKAFLYITSNAQSGYRSIISYSICFAVLGLAIIFLLQNFRRLNQHSSNQKLRFEQYEGIMLLKKLLFILILIDFQNSEVVQCLMLSLLILGYIGLLSLIKKNIKKIEFIGIIWMEIPVIIFTLTSLIYCSDFSGSMAQSEQILAGFCQIVILILGLLGPLIKLGIKLCIEIKLFYQKKGENPLFRLNVSNILQHAE</sequence>
<protein>
    <submittedName>
        <fullName evidence="5">Uncharacterized protein</fullName>
    </submittedName>
</protein>
<evidence type="ECO:0000313" key="6">
    <source>
        <dbReference type="Proteomes" id="UP000683925"/>
    </source>
</evidence>
<dbReference type="InterPro" id="IPR011936">
    <property type="entry name" value="Myxo_disulph_rpt"/>
</dbReference>
<dbReference type="PANTHER" id="PTHR38934:SF6">
    <property type="entry name" value="CHROMOSOME UNDETERMINED SCAFFOLD_176, WHOLE GENOME SHOTGUN SEQUENCE"/>
    <property type="match status" value="1"/>
</dbReference>
<evidence type="ECO:0000256" key="1">
    <source>
        <dbReference type="ARBA" id="ARBA00022729"/>
    </source>
</evidence>
<feature type="transmembrane region" description="Helical" evidence="4">
    <location>
        <begin position="1013"/>
        <end position="1032"/>
    </location>
</feature>
<keyword evidence="3" id="KW-1015">Disulfide bond</keyword>
<keyword evidence="6" id="KW-1185">Reference proteome</keyword>
<keyword evidence="1" id="KW-0732">Signal</keyword>